<evidence type="ECO:0000313" key="2">
    <source>
        <dbReference type="Proteomes" id="UP000026962"/>
    </source>
</evidence>
<organism evidence="1">
    <name type="scientific">Oryza punctata</name>
    <name type="common">Red rice</name>
    <dbReference type="NCBI Taxonomy" id="4537"/>
    <lineage>
        <taxon>Eukaryota</taxon>
        <taxon>Viridiplantae</taxon>
        <taxon>Streptophyta</taxon>
        <taxon>Embryophyta</taxon>
        <taxon>Tracheophyta</taxon>
        <taxon>Spermatophyta</taxon>
        <taxon>Magnoliopsida</taxon>
        <taxon>Liliopsida</taxon>
        <taxon>Poales</taxon>
        <taxon>Poaceae</taxon>
        <taxon>BOP clade</taxon>
        <taxon>Oryzoideae</taxon>
        <taxon>Oryzeae</taxon>
        <taxon>Oryzinae</taxon>
        <taxon>Oryza</taxon>
    </lineage>
</organism>
<dbReference type="Gramene" id="OPUNC11G05660.1">
    <property type="protein sequence ID" value="OPUNC11G05660.1"/>
    <property type="gene ID" value="OPUNC11G05660"/>
</dbReference>
<sequence length="71" mass="8340">MSDRSSSAYLLEDILCPNPVHGFHNLTSYVRYLDQQRLVCESLPPYISPLMTMFDNASYKVCIRFSNYWKL</sequence>
<keyword evidence="2" id="KW-1185">Reference proteome</keyword>
<dbReference type="HOGENOM" id="CLU_2744362_0_0_1"/>
<name>A0A0E0MDH1_ORYPU</name>
<accession>A0A0E0MDH1</accession>
<dbReference type="EnsemblPlants" id="OPUNC11G05660.1">
    <property type="protein sequence ID" value="OPUNC11G05660.1"/>
    <property type="gene ID" value="OPUNC11G05660"/>
</dbReference>
<protein>
    <submittedName>
        <fullName evidence="1">Uncharacterized protein</fullName>
    </submittedName>
</protein>
<evidence type="ECO:0000313" key="1">
    <source>
        <dbReference type="EnsemblPlants" id="OPUNC11G05660.1"/>
    </source>
</evidence>
<reference evidence="1" key="2">
    <citation type="submission" date="2018-05" db="EMBL/GenBank/DDBJ databases">
        <title>OpunRS2 (Oryza punctata Reference Sequence Version 2).</title>
        <authorList>
            <person name="Zhang J."/>
            <person name="Kudrna D."/>
            <person name="Lee S."/>
            <person name="Talag J."/>
            <person name="Welchert J."/>
            <person name="Wing R.A."/>
        </authorList>
    </citation>
    <scope>NUCLEOTIDE SEQUENCE [LARGE SCALE GENOMIC DNA]</scope>
</reference>
<proteinExistence type="predicted"/>
<reference evidence="1" key="1">
    <citation type="submission" date="2015-04" db="UniProtKB">
        <authorList>
            <consortium name="EnsemblPlants"/>
        </authorList>
    </citation>
    <scope>IDENTIFICATION</scope>
</reference>
<dbReference type="Proteomes" id="UP000026962">
    <property type="component" value="Chromosome 11"/>
</dbReference>
<dbReference type="AlphaFoldDB" id="A0A0E0MDH1"/>